<dbReference type="AlphaFoldDB" id="Q6ZH79"/>
<feature type="compositionally biased region" description="Pro residues" evidence="1">
    <location>
        <begin position="270"/>
        <end position="288"/>
    </location>
</feature>
<feature type="compositionally biased region" description="Pro residues" evidence="1">
    <location>
        <begin position="205"/>
        <end position="223"/>
    </location>
</feature>
<evidence type="ECO:0000256" key="1">
    <source>
        <dbReference type="SAM" id="MobiDB-lite"/>
    </source>
</evidence>
<proteinExistence type="predicted"/>
<evidence type="ECO:0000313" key="3">
    <source>
        <dbReference type="EMBL" id="BAD16893.1"/>
    </source>
</evidence>
<evidence type="ECO:0000313" key="4">
    <source>
        <dbReference type="Proteomes" id="UP000000763"/>
    </source>
</evidence>
<dbReference type="EMBL" id="AP004023">
    <property type="protein sequence ID" value="BAD16812.1"/>
    <property type="molecule type" value="Genomic_DNA"/>
</dbReference>
<reference evidence="2" key="2">
    <citation type="submission" date="2001-08" db="EMBL/GenBank/DDBJ databases">
        <title>Oryza sativa nipponbare(GA3) genomic DNA, chromosome 2, BAC clone:OJ1126_D09.</title>
        <authorList>
            <person name="Sasaki T."/>
            <person name="Matsumoto T."/>
            <person name="Yamamoto K."/>
        </authorList>
    </citation>
    <scope>NUCLEOTIDE SEQUENCE</scope>
</reference>
<feature type="compositionally biased region" description="Gly residues" evidence="1">
    <location>
        <begin position="82"/>
        <end position="91"/>
    </location>
</feature>
<feature type="compositionally biased region" description="Basic and acidic residues" evidence="1">
    <location>
        <begin position="126"/>
        <end position="135"/>
    </location>
</feature>
<feature type="compositionally biased region" description="Basic residues" evidence="1">
    <location>
        <begin position="24"/>
        <end position="35"/>
    </location>
</feature>
<feature type="compositionally biased region" description="Basic residues" evidence="1">
    <location>
        <begin position="290"/>
        <end position="300"/>
    </location>
</feature>
<feature type="region of interest" description="Disordered" evidence="1">
    <location>
        <begin position="163"/>
        <end position="243"/>
    </location>
</feature>
<gene>
    <name evidence="3" type="ORF">OJ1067_B01.14</name>
    <name evidence="2" type="ORF">OJ1126_D09.1</name>
</gene>
<protein>
    <submittedName>
        <fullName evidence="3">Uncharacterized protein</fullName>
    </submittedName>
</protein>
<reference evidence="3" key="1">
    <citation type="submission" date="2001-08" db="EMBL/GenBank/DDBJ databases">
        <title>Oryza sativa nipponbare(GA3) genomic DNA, chromosome 2, BAC clone:OJ1067_B01.</title>
        <authorList>
            <person name="Sasaki T."/>
            <person name="Matsumoto T."/>
            <person name="Yamamoto K."/>
        </authorList>
    </citation>
    <scope>NUCLEOTIDE SEQUENCE</scope>
</reference>
<feature type="compositionally biased region" description="Basic and acidic residues" evidence="1">
    <location>
        <begin position="301"/>
        <end position="311"/>
    </location>
</feature>
<feature type="compositionally biased region" description="Basic residues" evidence="1">
    <location>
        <begin position="228"/>
        <end position="240"/>
    </location>
</feature>
<sequence>MKQSDNIHHTSIHVHFNKLHIHTSNKHEQIKHKQHQAQTNPAAGGRWRRGKAADAGSASPDLVEAGYGGHRSAAEEAASGSRGRGCGGGEGVGGWIRCGVGGREAREGAGGRIRLPGGQTWRHRRPGGEERRRWPDPASRWPDLATGGQEAATAWVLKAGGRQRLEASPAEAAEMETAATVGPQPPPLPPSAATAPRLQIRRPPPRLPSPMPDLAAGPPPRLPTRPCRIWRPRRRRRPRRLSAATLPLPPCRIWRLGRRRRPRWLGAAAPPLPPLPDLAAGPSPPPQPARGRRASPRHGTKKEGRDREEKSSQTGWDLKPFEVSKPHL</sequence>
<name>Q6ZH79_ORYSJ</name>
<dbReference type="Proteomes" id="UP000000763">
    <property type="component" value="Chromosome 2"/>
</dbReference>
<organism evidence="3 4">
    <name type="scientific">Oryza sativa subsp. japonica</name>
    <name type="common">Rice</name>
    <dbReference type="NCBI Taxonomy" id="39947"/>
    <lineage>
        <taxon>Eukaryota</taxon>
        <taxon>Viridiplantae</taxon>
        <taxon>Streptophyta</taxon>
        <taxon>Embryophyta</taxon>
        <taxon>Tracheophyta</taxon>
        <taxon>Spermatophyta</taxon>
        <taxon>Magnoliopsida</taxon>
        <taxon>Liliopsida</taxon>
        <taxon>Poales</taxon>
        <taxon>Poaceae</taxon>
        <taxon>BOP clade</taxon>
        <taxon>Oryzoideae</taxon>
        <taxon>Oryzeae</taxon>
        <taxon>Oryzinae</taxon>
        <taxon>Oryza</taxon>
        <taxon>Oryza sativa</taxon>
    </lineage>
</organism>
<feature type="compositionally biased region" description="Basic and acidic residues" evidence="1">
    <location>
        <begin position="319"/>
        <end position="328"/>
    </location>
</feature>
<dbReference type="EMBL" id="AP004079">
    <property type="protein sequence ID" value="BAD16893.1"/>
    <property type="molecule type" value="Genomic_DNA"/>
</dbReference>
<feature type="region of interest" description="Disordered" evidence="1">
    <location>
        <begin position="103"/>
        <end position="146"/>
    </location>
</feature>
<reference evidence="4" key="3">
    <citation type="journal article" date="2005" name="Nature">
        <title>The map-based sequence of the rice genome.</title>
        <authorList>
            <consortium name="International rice genome sequencing project (IRGSP)"/>
            <person name="Matsumoto T."/>
            <person name="Wu J."/>
            <person name="Kanamori H."/>
            <person name="Katayose Y."/>
            <person name="Fujisawa M."/>
            <person name="Namiki N."/>
            <person name="Mizuno H."/>
            <person name="Yamamoto K."/>
            <person name="Antonio B.A."/>
            <person name="Baba T."/>
            <person name="Sakata K."/>
            <person name="Nagamura Y."/>
            <person name="Aoki H."/>
            <person name="Arikawa K."/>
            <person name="Arita K."/>
            <person name="Bito T."/>
            <person name="Chiden Y."/>
            <person name="Fujitsuka N."/>
            <person name="Fukunaka R."/>
            <person name="Hamada M."/>
            <person name="Harada C."/>
            <person name="Hayashi A."/>
            <person name="Hijishita S."/>
            <person name="Honda M."/>
            <person name="Hosokawa S."/>
            <person name="Ichikawa Y."/>
            <person name="Idonuma A."/>
            <person name="Iijima M."/>
            <person name="Ikeda M."/>
            <person name="Ikeno M."/>
            <person name="Ito K."/>
            <person name="Ito S."/>
            <person name="Ito T."/>
            <person name="Ito Y."/>
            <person name="Ito Y."/>
            <person name="Iwabuchi A."/>
            <person name="Kamiya K."/>
            <person name="Karasawa W."/>
            <person name="Kurita K."/>
            <person name="Katagiri S."/>
            <person name="Kikuta A."/>
            <person name="Kobayashi H."/>
            <person name="Kobayashi N."/>
            <person name="Machita K."/>
            <person name="Maehara T."/>
            <person name="Masukawa M."/>
            <person name="Mizubayashi T."/>
            <person name="Mukai Y."/>
            <person name="Nagasaki H."/>
            <person name="Nagata Y."/>
            <person name="Naito S."/>
            <person name="Nakashima M."/>
            <person name="Nakama Y."/>
            <person name="Nakamichi Y."/>
            <person name="Nakamura M."/>
            <person name="Meguro A."/>
            <person name="Negishi M."/>
            <person name="Ohta I."/>
            <person name="Ohta T."/>
            <person name="Okamoto M."/>
            <person name="Ono N."/>
            <person name="Saji S."/>
            <person name="Sakaguchi M."/>
            <person name="Sakai K."/>
            <person name="Shibata M."/>
            <person name="Shimokawa T."/>
            <person name="Song J."/>
            <person name="Takazaki Y."/>
            <person name="Terasawa K."/>
            <person name="Tsugane M."/>
            <person name="Tsuji K."/>
            <person name="Ueda S."/>
            <person name="Waki K."/>
            <person name="Yamagata H."/>
            <person name="Yamamoto M."/>
            <person name="Yamamoto S."/>
            <person name="Yamane H."/>
            <person name="Yoshiki S."/>
            <person name="Yoshihara R."/>
            <person name="Yukawa K."/>
            <person name="Zhong H."/>
            <person name="Yano M."/>
            <person name="Yuan Q."/>
            <person name="Ouyang S."/>
            <person name="Liu J."/>
            <person name="Jones K.M."/>
            <person name="Gansberger K."/>
            <person name="Moffat K."/>
            <person name="Hill J."/>
            <person name="Bera J."/>
            <person name="Fadrosh D."/>
            <person name="Jin S."/>
            <person name="Johri S."/>
            <person name="Kim M."/>
            <person name="Overton L."/>
            <person name="Reardon M."/>
            <person name="Tsitrin T."/>
            <person name="Vuong H."/>
            <person name="Weaver B."/>
            <person name="Ciecko A."/>
            <person name="Tallon L."/>
            <person name="Jackson J."/>
            <person name="Pai G."/>
            <person name="Aken S.V."/>
            <person name="Utterback T."/>
            <person name="Reidmuller S."/>
            <person name="Feldblyum T."/>
            <person name="Hsiao J."/>
            <person name="Zismann V."/>
            <person name="Iobst S."/>
            <person name="de Vazeille A.R."/>
            <person name="Buell C.R."/>
            <person name="Ying K."/>
            <person name="Li Y."/>
            <person name="Lu T."/>
            <person name="Huang Y."/>
            <person name="Zhao Q."/>
            <person name="Feng Q."/>
            <person name="Zhang L."/>
            <person name="Zhu J."/>
            <person name="Weng Q."/>
            <person name="Mu J."/>
            <person name="Lu Y."/>
            <person name="Fan D."/>
            <person name="Liu Y."/>
            <person name="Guan J."/>
            <person name="Zhang Y."/>
            <person name="Yu S."/>
            <person name="Liu X."/>
            <person name="Zhang Y."/>
            <person name="Hong G."/>
            <person name="Han B."/>
            <person name="Choisne N."/>
            <person name="Demange N."/>
            <person name="Orjeda G."/>
            <person name="Samain S."/>
            <person name="Cattolico L."/>
            <person name="Pelletier E."/>
            <person name="Couloux A."/>
            <person name="Segurens B."/>
            <person name="Wincker P."/>
            <person name="D'Hont A."/>
            <person name="Scarpelli C."/>
            <person name="Weissenbach J."/>
            <person name="Salanoubat M."/>
            <person name="Quetier F."/>
            <person name="Yu Y."/>
            <person name="Kim H.R."/>
            <person name="Rambo T."/>
            <person name="Currie J."/>
            <person name="Collura K."/>
            <person name="Luo M."/>
            <person name="Yang T."/>
            <person name="Ammiraju J.S.S."/>
            <person name="Engler F."/>
            <person name="Soderlund C."/>
            <person name="Wing R.A."/>
            <person name="Palmer L.E."/>
            <person name="de la Bastide M."/>
            <person name="Spiegel L."/>
            <person name="Nascimento L."/>
            <person name="Zutavern T."/>
            <person name="O'Shaughnessy A."/>
            <person name="Dike S."/>
            <person name="Dedhia N."/>
            <person name="Preston R."/>
            <person name="Balija V."/>
            <person name="McCombie W.R."/>
            <person name="Chow T."/>
            <person name="Chen H."/>
            <person name="Chung M."/>
            <person name="Chen C."/>
            <person name="Shaw J."/>
            <person name="Wu H."/>
            <person name="Hsiao K."/>
            <person name="Chao Y."/>
            <person name="Chu M."/>
            <person name="Cheng C."/>
            <person name="Hour A."/>
            <person name="Lee P."/>
            <person name="Lin S."/>
            <person name="Lin Y."/>
            <person name="Liou J."/>
            <person name="Liu S."/>
            <person name="Hsing Y."/>
            <person name="Raghuvanshi S."/>
            <person name="Mohanty A."/>
            <person name="Bharti A.K."/>
            <person name="Gaur A."/>
            <person name="Gupta V."/>
            <person name="Kumar D."/>
            <person name="Ravi V."/>
            <person name="Vij S."/>
            <person name="Kapur A."/>
            <person name="Khurana P."/>
            <person name="Khurana P."/>
            <person name="Khurana J.P."/>
            <person name="Tyagi A.K."/>
            <person name="Gaikwad K."/>
            <person name="Singh A."/>
            <person name="Dalal V."/>
            <person name="Srivastava S."/>
            <person name="Dixit A."/>
            <person name="Pal A.K."/>
            <person name="Ghazi I.A."/>
            <person name="Yadav M."/>
            <person name="Pandit A."/>
            <person name="Bhargava A."/>
            <person name="Sureshbabu K."/>
            <person name="Batra K."/>
            <person name="Sharma T.R."/>
            <person name="Mohapatra T."/>
            <person name="Singh N.K."/>
            <person name="Messing J."/>
            <person name="Nelson A.B."/>
            <person name="Fuks G."/>
            <person name="Kavchok S."/>
            <person name="Keizer G."/>
            <person name="Linton E."/>
            <person name="Llaca V."/>
            <person name="Song R."/>
            <person name="Tanyolac B."/>
            <person name="Young S."/>
            <person name="Ho-Il K."/>
            <person name="Hahn J.H."/>
            <person name="Sangsakoo G."/>
            <person name="Vanavichit A."/>
            <person name="de Mattos Luiz.A.T."/>
            <person name="Zimmer P.D."/>
            <person name="Malone G."/>
            <person name="Dellagostin O."/>
            <person name="de Oliveira A.C."/>
            <person name="Bevan M."/>
            <person name="Bancroft I."/>
            <person name="Minx P."/>
            <person name="Cordum H."/>
            <person name="Wilson R."/>
            <person name="Cheng Z."/>
            <person name="Jin W."/>
            <person name="Jiang J."/>
            <person name="Leong S.A."/>
            <person name="Iwama H."/>
            <person name="Gojobori T."/>
            <person name="Itoh T."/>
            <person name="Niimura Y."/>
            <person name="Fujii Y."/>
            <person name="Habara T."/>
            <person name="Sakai H."/>
            <person name="Sato Y."/>
            <person name="Wilson G."/>
            <person name="Kumar K."/>
            <person name="McCouch S."/>
            <person name="Juretic N."/>
            <person name="Hoen D."/>
            <person name="Wright S."/>
            <person name="Bruskiewich R."/>
            <person name="Bureau T."/>
            <person name="Miyao A."/>
            <person name="Hirochika H."/>
            <person name="Nishikawa T."/>
            <person name="Kadowaki K."/>
            <person name="Sugiura M."/>
            <person name="Burr B."/>
            <person name="Sasaki T."/>
        </authorList>
    </citation>
    <scope>NUCLEOTIDE SEQUENCE [LARGE SCALE GENOMIC DNA]</scope>
    <source>
        <strain evidence="4">cv. Nipponbare</strain>
    </source>
</reference>
<feature type="compositionally biased region" description="Low complexity" evidence="1">
    <location>
        <begin position="166"/>
        <end position="182"/>
    </location>
</feature>
<feature type="region of interest" description="Disordered" evidence="1">
    <location>
        <begin position="24"/>
        <end position="91"/>
    </location>
</feature>
<evidence type="ECO:0000313" key="2">
    <source>
        <dbReference type="EMBL" id="BAD16812.1"/>
    </source>
</evidence>
<feature type="region of interest" description="Disordered" evidence="1">
    <location>
        <begin position="265"/>
        <end position="328"/>
    </location>
</feature>
<accession>Q6ZH79</accession>
<reference evidence="4" key="4">
    <citation type="journal article" date="2008" name="Nucleic Acids Res.">
        <title>The rice annotation project database (RAP-DB): 2008 update.</title>
        <authorList>
            <consortium name="The rice annotation project (RAP)"/>
        </authorList>
    </citation>
    <scope>GENOME REANNOTATION</scope>
    <source>
        <strain evidence="4">cv. Nipponbare</strain>
    </source>
</reference>